<evidence type="ECO:0000256" key="1">
    <source>
        <dbReference type="ARBA" id="ARBA00004651"/>
    </source>
</evidence>
<dbReference type="Pfam" id="PF00528">
    <property type="entry name" value="BPD_transp_1"/>
    <property type="match status" value="1"/>
</dbReference>
<dbReference type="PANTHER" id="PTHR43744:SF8">
    <property type="entry name" value="SN-GLYCEROL-3-PHOSPHATE TRANSPORT SYSTEM PERMEASE PROTEIN UGPE"/>
    <property type="match status" value="1"/>
</dbReference>
<feature type="transmembrane region" description="Helical" evidence="7">
    <location>
        <begin position="260"/>
        <end position="278"/>
    </location>
</feature>
<dbReference type="AlphaFoldDB" id="A0A6G9H7L7"/>
<evidence type="ECO:0000256" key="7">
    <source>
        <dbReference type="RuleBase" id="RU363032"/>
    </source>
</evidence>
<feature type="transmembrane region" description="Helical" evidence="7">
    <location>
        <begin position="86"/>
        <end position="114"/>
    </location>
</feature>
<dbReference type="PANTHER" id="PTHR43744">
    <property type="entry name" value="ABC TRANSPORTER PERMEASE PROTEIN MG189-RELATED-RELATED"/>
    <property type="match status" value="1"/>
</dbReference>
<organism evidence="9 10">
    <name type="scientific">Streptomyces liangshanensis</name>
    <dbReference type="NCBI Taxonomy" id="2717324"/>
    <lineage>
        <taxon>Bacteria</taxon>
        <taxon>Bacillati</taxon>
        <taxon>Actinomycetota</taxon>
        <taxon>Actinomycetes</taxon>
        <taxon>Kitasatosporales</taxon>
        <taxon>Streptomycetaceae</taxon>
        <taxon>Streptomyces</taxon>
    </lineage>
</organism>
<dbReference type="GO" id="GO:0055085">
    <property type="term" value="P:transmembrane transport"/>
    <property type="evidence" value="ECO:0007669"/>
    <property type="project" value="InterPro"/>
</dbReference>
<name>A0A6G9H7L7_9ACTN</name>
<dbReference type="KEGG" id="slia:HA039_31340"/>
<dbReference type="CDD" id="cd06261">
    <property type="entry name" value="TM_PBP2"/>
    <property type="match status" value="1"/>
</dbReference>
<feature type="domain" description="ABC transmembrane type-1" evidence="8">
    <location>
        <begin position="87"/>
        <end position="278"/>
    </location>
</feature>
<dbReference type="Proteomes" id="UP000501179">
    <property type="component" value="Chromosome"/>
</dbReference>
<sequence length="292" mass="31941">MTSISVKARPGASDDTRARTRRRIARAVVGVLLALYGLVSVYPFLWMVSAAFKDQIEVVRGGHLIPRNPTFETLVDTWNELHFFDFFLNSLLVTLYTVVLTLVIYAAAGYAFAVLRFPGRGLLQKLFVSLLFVPGITVMLPIVLLEDRMGILGTHFGLVLPFVNGGAPLSILLMTGAFLAVPLELRDSARVDGASELRIFTSVYLPLARPALITVGLLTAIPTWNEFLLTRVSLNDPSTYTLPLGLQTLSAENVPHYNNLMAGALIVVIPVIILFLSLQRYFVNGLVGAVKG</sequence>
<evidence type="ECO:0000256" key="4">
    <source>
        <dbReference type="ARBA" id="ARBA00022692"/>
    </source>
</evidence>
<keyword evidence="10" id="KW-1185">Reference proteome</keyword>
<keyword evidence="2 7" id="KW-0813">Transport</keyword>
<comment type="similarity">
    <text evidence="7">Belongs to the binding-protein-dependent transport system permease family.</text>
</comment>
<feature type="transmembrane region" description="Helical" evidence="7">
    <location>
        <begin position="197"/>
        <end position="221"/>
    </location>
</feature>
<feature type="transmembrane region" description="Helical" evidence="7">
    <location>
        <begin position="126"/>
        <end position="145"/>
    </location>
</feature>
<accession>A0A6G9H7L7</accession>
<evidence type="ECO:0000256" key="2">
    <source>
        <dbReference type="ARBA" id="ARBA00022448"/>
    </source>
</evidence>
<evidence type="ECO:0000256" key="3">
    <source>
        <dbReference type="ARBA" id="ARBA00022475"/>
    </source>
</evidence>
<proteinExistence type="inferred from homology"/>
<dbReference type="EMBL" id="CP050177">
    <property type="protein sequence ID" value="QIQ06211.1"/>
    <property type="molecule type" value="Genomic_DNA"/>
</dbReference>
<reference evidence="9 10" key="1">
    <citation type="submission" date="2020-03" db="EMBL/GenBank/DDBJ databases">
        <title>A novel species.</title>
        <authorList>
            <person name="Gao J."/>
        </authorList>
    </citation>
    <scope>NUCLEOTIDE SEQUENCE [LARGE SCALE GENOMIC DNA]</scope>
    <source>
        <strain evidence="9 10">QMT-12</strain>
    </source>
</reference>
<gene>
    <name evidence="9" type="ORF">HA039_31340</name>
</gene>
<feature type="transmembrane region" description="Helical" evidence="7">
    <location>
        <begin position="24"/>
        <end position="45"/>
    </location>
</feature>
<keyword evidence="6 7" id="KW-0472">Membrane</keyword>
<evidence type="ECO:0000256" key="5">
    <source>
        <dbReference type="ARBA" id="ARBA00022989"/>
    </source>
</evidence>
<comment type="subcellular location">
    <subcellularLocation>
        <location evidence="1 7">Cell membrane</location>
        <topology evidence="1 7">Multi-pass membrane protein</topology>
    </subcellularLocation>
</comment>
<evidence type="ECO:0000313" key="9">
    <source>
        <dbReference type="EMBL" id="QIQ06211.1"/>
    </source>
</evidence>
<keyword evidence="3" id="KW-1003">Cell membrane</keyword>
<dbReference type="RefSeq" id="WP_167035071.1">
    <property type="nucleotide sequence ID" value="NZ_CP050177.1"/>
</dbReference>
<keyword evidence="4 7" id="KW-0812">Transmembrane</keyword>
<dbReference type="PROSITE" id="PS50928">
    <property type="entry name" value="ABC_TM1"/>
    <property type="match status" value="1"/>
</dbReference>
<dbReference type="Gene3D" id="1.10.3720.10">
    <property type="entry name" value="MetI-like"/>
    <property type="match status" value="1"/>
</dbReference>
<dbReference type="InterPro" id="IPR035906">
    <property type="entry name" value="MetI-like_sf"/>
</dbReference>
<keyword evidence="5 7" id="KW-1133">Transmembrane helix</keyword>
<dbReference type="GO" id="GO:0005886">
    <property type="term" value="C:plasma membrane"/>
    <property type="evidence" value="ECO:0007669"/>
    <property type="project" value="UniProtKB-SubCell"/>
</dbReference>
<evidence type="ECO:0000259" key="8">
    <source>
        <dbReference type="PROSITE" id="PS50928"/>
    </source>
</evidence>
<evidence type="ECO:0000256" key="6">
    <source>
        <dbReference type="ARBA" id="ARBA00023136"/>
    </source>
</evidence>
<evidence type="ECO:0000313" key="10">
    <source>
        <dbReference type="Proteomes" id="UP000501179"/>
    </source>
</evidence>
<dbReference type="InterPro" id="IPR000515">
    <property type="entry name" value="MetI-like"/>
</dbReference>
<feature type="transmembrane region" description="Helical" evidence="7">
    <location>
        <begin position="165"/>
        <end position="185"/>
    </location>
</feature>
<dbReference type="SUPFAM" id="SSF161098">
    <property type="entry name" value="MetI-like"/>
    <property type="match status" value="1"/>
</dbReference>
<protein>
    <submittedName>
        <fullName evidence="9">Carbohydrate ABC transporter permease</fullName>
    </submittedName>
</protein>